<proteinExistence type="predicted"/>
<organism evidence="1 2">
    <name type="scientific">Streptomyces pimonensis</name>
    <dbReference type="NCBI Taxonomy" id="2860288"/>
    <lineage>
        <taxon>Bacteria</taxon>
        <taxon>Bacillati</taxon>
        <taxon>Actinomycetota</taxon>
        <taxon>Actinomycetes</taxon>
        <taxon>Kitasatosporales</taxon>
        <taxon>Streptomycetaceae</taxon>
        <taxon>Streptomyces</taxon>
    </lineage>
</organism>
<name>A0ABV4J579_9ACTN</name>
<dbReference type="InterPro" id="IPR036271">
    <property type="entry name" value="Tet_transcr_reg_TetR-rel_C_sf"/>
</dbReference>
<dbReference type="SUPFAM" id="SSF48498">
    <property type="entry name" value="Tetracyclin repressor-like, C-terminal domain"/>
    <property type="match status" value="1"/>
</dbReference>
<dbReference type="Gene3D" id="1.10.357.10">
    <property type="entry name" value="Tetracycline Repressor, domain 2"/>
    <property type="match status" value="1"/>
</dbReference>
<keyword evidence="2" id="KW-1185">Reference proteome</keyword>
<reference evidence="1 2" key="1">
    <citation type="journal article" date="2021" name="Res Sq">
        <title>Streptomyces Pimoensis sp. nov., Isolated From the Taklimakan Desert in Xinjiang, China.</title>
        <authorList>
            <person name="Zhang P."/>
            <person name="Luo X."/>
            <person name="Luo X."/>
            <person name="Liu Z."/>
            <person name="Xia Z."/>
            <person name="Wan C."/>
            <person name="zhang L."/>
        </authorList>
    </citation>
    <scope>NUCLEOTIDE SEQUENCE [LARGE SCALE GENOMIC DNA]</scope>
    <source>
        <strain evidence="1 2">TRM75549</strain>
    </source>
</reference>
<evidence type="ECO:0000313" key="2">
    <source>
        <dbReference type="Proteomes" id="UP001567537"/>
    </source>
</evidence>
<evidence type="ECO:0000313" key="1">
    <source>
        <dbReference type="EMBL" id="MEZ3182092.1"/>
    </source>
</evidence>
<dbReference type="RefSeq" id="WP_371242369.1">
    <property type="nucleotide sequence ID" value="NZ_JAHWZY010000035.1"/>
</dbReference>
<accession>A0ABV4J579</accession>
<dbReference type="Proteomes" id="UP001567537">
    <property type="component" value="Unassembled WGS sequence"/>
</dbReference>
<gene>
    <name evidence="1" type="ORF">KYY02_26515</name>
</gene>
<dbReference type="EMBL" id="JAHWZY010000035">
    <property type="protein sequence ID" value="MEZ3182092.1"/>
    <property type="molecule type" value="Genomic_DNA"/>
</dbReference>
<comment type="caution">
    <text evidence="1">The sequence shown here is derived from an EMBL/GenBank/DDBJ whole genome shotgun (WGS) entry which is preliminary data.</text>
</comment>
<sequence>MSTTRSSDRRSTITTLLHNAAAAGRIDPALDPDDTTAWIMALIAALHTSAATDPSFTRQPSSRRCA</sequence>
<protein>
    <submittedName>
        <fullName evidence="1">Uncharacterized protein</fullName>
    </submittedName>
</protein>